<dbReference type="EC" id="2.1.1.-" evidence="1"/>
<organism evidence="1 2">
    <name type="scientific">Leptothrix discophora</name>
    <dbReference type="NCBI Taxonomy" id="89"/>
    <lineage>
        <taxon>Bacteria</taxon>
        <taxon>Pseudomonadati</taxon>
        <taxon>Pseudomonadota</taxon>
        <taxon>Betaproteobacteria</taxon>
        <taxon>Burkholderiales</taxon>
        <taxon>Sphaerotilaceae</taxon>
        <taxon>Leptothrix</taxon>
    </lineage>
</organism>
<dbReference type="GO" id="GO:0008168">
    <property type="term" value="F:methyltransferase activity"/>
    <property type="evidence" value="ECO:0007669"/>
    <property type="project" value="UniProtKB-KW"/>
</dbReference>
<evidence type="ECO:0000313" key="2">
    <source>
        <dbReference type="Proteomes" id="UP001235760"/>
    </source>
</evidence>
<comment type="caution">
    <text evidence="1">The sequence shown here is derived from an EMBL/GenBank/DDBJ whole genome shotgun (WGS) entry which is preliminary data.</text>
</comment>
<keyword evidence="1" id="KW-0282">Flagellum</keyword>
<sequence length="431" mass="47982">MPEDPMAKFSPTAQMPRYLQAFQCVGPACPETCCSGWRVTIDKATFKKMKAIGDEPLRRRIAIHLVKDDDSNPAAWGHLQMEDNGDCGFLDADRLCSIQKQLGANALSDTCNHYPRQFQQVDGEHRVQATLSCPEAARLALTDAEAMAPVAVTLEQFANASELPPGMRWNDGAGTPKVSHLGGRVLHDLLVSLFDAPGLGAFDALALGLMLVRRVNGYVQELAARPEGSTPREQRLQDLSELFSRFMDAAHNTQLLEVVRGLEAGTRFAPDMLRTVTRMIWQRRLTASARTMLGDVVAGLRLDEADEQVARERWAEARRLHWDDWARGHGHMLRNYLVNSLQSSLIGRHFGTPQALEDAYLDLVIRAALVRYWLIGQMALHGDAFTPEMAVRTVYALSRSIEHDRRFMAGVLQTMDEQGIRSLATGVVLIQ</sequence>
<dbReference type="EMBL" id="JAUZEE010000008">
    <property type="protein sequence ID" value="MDP4302039.1"/>
    <property type="molecule type" value="Genomic_DNA"/>
</dbReference>
<gene>
    <name evidence="1" type="primary">fliB</name>
    <name evidence="1" type="ORF">Q8X39_15465</name>
</gene>
<protein>
    <submittedName>
        <fullName evidence="1">Flagellin lysine-N-methylase</fullName>
        <ecNumber evidence="1">2.1.1.-</ecNumber>
    </submittedName>
</protein>
<dbReference type="RefSeq" id="WP_305750574.1">
    <property type="nucleotide sequence ID" value="NZ_JAUZEE010000008.1"/>
</dbReference>
<keyword evidence="1" id="KW-0966">Cell projection</keyword>
<keyword evidence="1" id="KW-0969">Cilium</keyword>
<dbReference type="GO" id="GO:0032259">
    <property type="term" value="P:methylation"/>
    <property type="evidence" value="ECO:0007669"/>
    <property type="project" value="UniProtKB-KW"/>
</dbReference>
<evidence type="ECO:0000313" key="1">
    <source>
        <dbReference type="EMBL" id="MDP4302039.1"/>
    </source>
</evidence>
<dbReference type="Proteomes" id="UP001235760">
    <property type="component" value="Unassembled WGS sequence"/>
</dbReference>
<keyword evidence="1" id="KW-0489">Methyltransferase</keyword>
<proteinExistence type="predicted"/>
<accession>A0ABT9G6C6</accession>
<keyword evidence="2" id="KW-1185">Reference proteome</keyword>
<dbReference type="NCBIfam" id="NF038110">
    <property type="entry name" value="Lys_methyl_FliB"/>
    <property type="match status" value="1"/>
</dbReference>
<reference evidence="1 2" key="1">
    <citation type="submission" date="2023-08" db="EMBL/GenBank/DDBJ databases">
        <authorList>
            <person name="Roldan D.M."/>
            <person name="Menes R.J."/>
        </authorList>
    </citation>
    <scope>NUCLEOTIDE SEQUENCE [LARGE SCALE GENOMIC DNA]</scope>
    <source>
        <strain evidence="1 2">CCM 2812</strain>
    </source>
</reference>
<name>A0ABT9G6C6_LEPDI</name>
<keyword evidence="1" id="KW-0808">Transferase</keyword>